<dbReference type="GO" id="GO:0005829">
    <property type="term" value="C:cytosol"/>
    <property type="evidence" value="ECO:0007669"/>
    <property type="project" value="TreeGrafter"/>
</dbReference>
<evidence type="ECO:0000256" key="7">
    <source>
        <dbReference type="ARBA" id="ARBA00022917"/>
    </source>
</evidence>
<organism evidence="14 15">
    <name type="scientific">Sedimenticola thiotaurini</name>
    <dbReference type="NCBI Taxonomy" id="1543721"/>
    <lineage>
        <taxon>Bacteria</taxon>
        <taxon>Pseudomonadati</taxon>
        <taxon>Pseudomonadota</taxon>
        <taxon>Gammaproteobacteria</taxon>
        <taxon>Chromatiales</taxon>
        <taxon>Sedimenticolaceae</taxon>
        <taxon>Sedimenticola</taxon>
    </lineage>
</organism>
<dbReference type="FunFam" id="3.40.50.10050:FF:000001">
    <property type="entry name" value="Translation initiation factor IF-2"/>
    <property type="match status" value="1"/>
</dbReference>
<dbReference type="PANTHER" id="PTHR43381:SF5">
    <property type="entry name" value="TR-TYPE G DOMAIN-CONTAINING PROTEIN"/>
    <property type="match status" value="1"/>
</dbReference>
<dbReference type="NCBIfam" id="TIGR00487">
    <property type="entry name" value="IF-2"/>
    <property type="match status" value="1"/>
</dbReference>
<gene>
    <name evidence="9" type="primary">infB</name>
    <name evidence="14" type="ORF">AAY24_08175</name>
</gene>
<keyword evidence="6 9" id="KW-0547">Nucleotide-binding</keyword>
<dbReference type="Pfam" id="PF11987">
    <property type="entry name" value="IF-2"/>
    <property type="match status" value="1"/>
</dbReference>
<keyword evidence="4 9" id="KW-0963">Cytoplasm</keyword>
<dbReference type="Pfam" id="PF22042">
    <property type="entry name" value="EF-G_D2"/>
    <property type="match status" value="1"/>
</dbReference>
<reference evidence="14 15" key="1">
    <citation type="journal article" date="2015" name="Genome Announc.">
        <title>Complete Genome Sequence of Sedimenticola thiotaurini Strain SIP-G1, a Polyphosphate- and Polyhydroxyalkanoate-Accumulating Sulfur-Oxidizing Gammaproteobacterium Isolated from Salt Marsh Sediments.</title>
        <authorList>
            <person name="Flood B.E."/>
            <person name="Jones D.S."/>
            <person name="Bailey J.V."/>
        </authorList>
    </citation>
    <scope>NUCLEOTIDE SEQUENCE [LARGE SCALE GENOMIC DNA]</scope>
    <source>
        <strain evidence="14 15">SIP-G1</strain>
    </source>
</reference>
<comment type="similarity">
    <text evidence="2 9 10">Belongs to the TRAFAC class translation factor GTPase superfamily. Classic translation factor GTPase family. IF-2 subfamily.</text>
</comment>
<keyword evidence="5 9" id="KW-0396">Initiation factor</keyword>
<dbReference type="Gene3D" id="3.40.50.300">
    <property type="entry name" value="P-loop containing nucleotide triphosphate hydrolases"/>
    <property type="match status" value="1"/>
</dbReference>
<dbReference type="CDD" id="cd03692">
    <property type="entry name" value="mtIF2_IVc"/>
    <property type="match status" value="1"/>
</dbReference>
<evidence type="ECO:0000256" key="6">
    <source>
        <dbReference type="ARBA" id="ARBA00022741"/>
    </source>
</evidence>
<feature type="compositionally biased region" description="Basic and acidic residues" evidence="12">
    <location>
        <begin position="262"/>
        <end position="279"/>
    </location>
</feature>
<dbReference type="InterPro" id="IPR004161">
    <property type="entry name" value="EFTu-like_2"/>
</dbReference>
<feature type="compositionally biased region" description="Low complexity" evidence="12">
    <location>
        <begin position="224"/>
        <end position="238"/>
    </location>
</feature>
<keyword evidence="7 9" id="KW-0648">Protein biosynthesis</keyword>
<dbReference type="InterPro" id="IPR000795">
    <property type="entry name" value="T_Tr_GTP-bd_dom"/>
</dbReference>
<evidence type="ECO:0000256" key="3">
    <source>
        <dbReference type="ARBA" id="ARBA00020675"/>
    </source>
</evidence>
<dbReference type="Pfam" id="PF03144">
    <property type="entry name" value="GTP_EFTU_D2"/>
    <property type="match status" value="1"/>
</dbReference>
<comment type="function">
    <text evidence="9 10">One of the essential components for the initiation of protein synthesis. Protects formylmethionyl-tRNA from spontaneous hydrolysis and promotes its binding to the 30S ribosomal subunits. Also involved in the hydrolysis of GTP during the formation of the 70S ribosomal complex.</text>
</comment>
<dbReference type="InterPro" id="IPR006847">
    <property type="entry name" value="IF2_N"/>
</dbReference>
<sequence length="894" mass="96510">MSDVTVRQLAKDVGIAEERLLTQLKEAGVNKNSADDPISVSEKAQLLGYLRESHGKKDGESASGGPRKITLKRKTVSELQQPAAGGRGPGGRGAVRGAGKTVSVEVRRKRTYVKRGSASENEKTLQDAEEARKALEEQARKREQIAAEDQARREAEEAMRLAELEKVREEENKRLAEEARLREEEEKQRRAEQEARQQQEQGLKKPESEESPTAVKSTPKEEAPAVVETEAAPAVAAVAEERPAKRASQKKETRASAGRGRKASDDGDSRKKLHVSADKRGRRKGKAGRGKTGASQGDSQHGFVKPTAPVVREVVVPDTITAAELASQMSIKAAAVIKELMKMGMMVTINQPLDHDTATLVVEELGHVPVTKQDDSIEAQVMSSLDEVQGELVHRAPVVTIMGHVDHGKTSLLDYIRSTRVAAGEAGGITQHIGAYHVETDHGMVSFLDTPGHAAFSAMRARGAQVTDIVVLVVAADDGVKPQTIEAIQHSKAAGVPLIIAVNKMDKPEANPDRVKQELSQHEVIPEDWGGDTQFIEVSAKTGAGIDALLDAILLQAEVLELTAVKEGPARGIVVESSLDKGRGPVATILVQSGNLKKGDMLVCGQEFGRVRALLDENRQPIDSAGPSIPVEVLGLSGVPNAGDEVIAVADERKARELASVRQETNRDNRLAAQKAAKLDEFFSKMTEGDVGVINLIIKADVQGSVEALRESLLKLSTDEVKVKVVASAVGGINETDINLAATSDAFVIGFNVRADAAARRAAEDRGLDIRYYSIIYEVIDDVKKALSGLLSPEVREEIIGLAEVRDVFRSSKLGAIAGCMVVEGMVKRNNPIRVLRDNVVIYEGVLESLRRLKDDVMEVKAGTECGIGVKNYNDVKPGDQIEVFERTEIARQL</sequence>
<feature type="binding site" evidence="9">
    <location>
        <begin position="449"/>
        <end position="453"/>
    </location>
    <ligand>
        <name>GTP</name>
        <dbReference type="ChEBI" id="CHEBI:37565"/>
    </ligand>
</feature>
<comment type="subcellular location">
    <subcellularLocation>
        <location evidence="1 9 11">Cytoplasm</location>
    </subcellularLocation>
</comment>
<evidence type="ECO:0000256" key="1">
    <source>
        <dbReference type="ARBA" id="ARBA00004496"/>
    </source>
</evidence>
<dbReference type="Gene3D" id="3.30.56.50">
    <property type="entry name" value="Putative DNA-binding domain, N-terminal subdomain of bacterial translation initiation factor IF2"/>
    <property type="match status" value="1"/>
</dbReference>
<evidence type="ECO:0000256" key="2">
    <source>
        <dbReference type="ARBA" id="ARBA00007733"/>
    </source>
</evidence>
<accession>A0A0F7JYH8</accession>
<dbReference type="InterPro" id="IPR027417">
    <property type="entry name" value="P-loop_NTPase"/>
</dbReference>
<dbReference type="PATRIC" id="fig|1543721.4.peg.1694"/>
<dbReference type="InterPro" id="IPR005225">
    <property type="entry name" value="Small_GTP-bd"/>
</dbReference>
<evidence type="ECO:0000256" key="10">
    <source>
        <dbReference type="RuleBase" id="RU000644"/>
    </source>
</evidence>
<dbReference type="PANTHER" id="PTHR43381">
    <property type="entry name" value="TRANSLATION INITIATION FACTOR IF-2-RELATED"/>
    <property type="match status" value="1"/>
</dbReference>
<dbReference type="FunFam" id="2.40.30.10:FF:000007">
    <property type="entry name" value="Translation initiation factor IF-2"/>
    <property type="match status" value="1"/>
</dbReference>
<dbReference type="GO" id="GO:0003924">
    <property type="term" value="F:GTPase activity"/>
    <property type="evidence" value="ECO:0007669"/>
    <property type="project" value="UniProtKB-UniRule"/>
</dbReference>
<name>A0A0F7JYH8_9GAMM</name>
<feature type="compositionally biased region" description="Basic and acidic residues" evidence="12">
    <location>
        <begin position="120"/>
        <end position="208"/>
    </location>
</feature>
<dbReference type="Pfam" id="PF08364">
    <property type="entry name" value="IF2_assoc"/>
    <property type="match status" value="1"/>
</dbReference>
<feature type="binding site" evidence="9">
    <location>
        <begin position="503"/>
        <end position="506"/>
    </location>
    <ligand>
        <name>GTP</name>
        <dbReference type="ChEBI" id="CHEBI:37565"/>
    </ligand>
</feature>
<dbReference type="RefSeq" id="WP_046859264.1">
    <property type="nucleotide sequence ID" value="NZ_CP011412.1"/>
</dbReference>
<feature type="compositionally biased region" description="Basic and acidic residues" evidence="12">
    <location>
        <begin position="239"/>
        <end position="254"/>
    </location>
</feature>
<dbReference type="AlphaFoldDB" id="A0A0F7JYH8"/>
<dbReference type="InterPro" id="IPR009000">
    <property type="entry name" value="Transl_B-barrel_sf"/>
</dbReference>
<evidence type="ECO:0000313" key="15">
    <source>
        <dbReference type="Proteomes" id="UP000034410"/>
    </source>
</evidence>
<dbReference type="SUPFAM" id="SSF46955">
    <property type="entry name" value="Putative DNA-binding domain"/>
    <property type="match status" value="1"/>
</dbReference>
<dbReference type="OrthoDB" id="9811804at2"/>
<dbReference type="InterPro" id="IPR009061">
    <property type="entry name" value="DNA-bd_dom_put_sf"/>
</dbReference>
<dbReference type="InterPro" id="IPR013575">
    <property type="entry name" value="IF2_assoc_dom_bac"/>
</dbReference>
<dbReference type="Gene3D" id="2.40.30.10">
    <property type="entry name" value="Translation factors"/>
    <property type="match status" value="2"/>
</dbReference>
<dbReference type="InterPro" id="IPR044145">
    <property type="entry name" value="IF2_II"/>
</dbReference>
<evidence type="ECO:0000313" key="14">
    <source>
        <dbReference type="EMBL" id="AKH20329.1"/>
    </source>
</evidence>
<dbReference type="HAMAP" id="MF_00100_B">
    <property type="entry name" value="IF_2_B"/>
    <property type="match status" value="1"/>
</dbReference>
<dbReference type="SUPFAM" id="SSF50447">
    <property type="entry name" value="Translation proteins"/>
    <property type="match status" value="2"/>
</dbReference>
<dbReference type="InterPro" id="IPR015760">
    <property type="entry name" value="TIF_IF2"/>
</dbReference>
<dbReference type="Proteomes" id="UP000034410">
    <property type="component" value="Chromosome"/>
</dbReference>
<dbReference type="EMBL" id="CP011412">
    <property type="protein sequence ID" value="AKH20329.1"/>
    <property type="molecule type" value="Genomic_DNA"/>
</dbReference>
<proteinExistence type="inferred from homology"/>
<protein>
    <recommendedName>
        <fullName evidence="3 9">Translation initiation factor IF-2</fullName>
    </recommendedName>
</protein>
<feature type="region of interest" description="G-domain" evidence="9">
    <location>
        <begin position="397"/>
        <end position="545"/>
    </location>
</feature>
<feature type="domain" description="Tr-type G" evidence="13">
    <location>
        <begin position="394"/>
        <end position="563"/>
    </location>
</feature>
<keyword evidence="15" id="KW-1185">Reference proteome</keyword>
<dbReference type="SUPFAM" id="SSF52540">
    <property type="entry name" value="P-loop containing nucleoside triphosphate hydrolases"/>
    <property type="match status" value="1"/>
</dbReference>
<dbReference type="KEGG" id="seds:AAY24_08175"/>
<dbReference type="GO" id="GO:0005525">
    <property type="term" value="F:GTP binding"/>
    <property type="evidence" value="ECO:0007669"/>
    <property type="project" value="UniProtKB-KW"/>
</dbReference>
<dbReference type="InterPro" id="IPR053905">
    <property type="entry name" value="EF-G-like_DII"/>
</dbReference>
<evidence type="ECO:0000256" key="12">
    <source>
        <dbReference type="SAM" id="MobiDB-lite"/>
    </source>
</evidence>
<feature type="compositionally biased region" description="Gly residues" evidence="12">
    <location>
        <begin position="85"/>
        <end position="96"/>
    </location>
</feature>
<evidence type="ECO:0000256" key="4">
    <source>
        <dbReference type="ARBA" id="ARBA00022490"/>
    </source>
</evidence>
<dbReference type="Pfam" id="PF00009">
    <property type="entry name" value="GTP_EFTU"/>
    <property type="match status" value="1"/>
</dbReference>
<feature type="binding site" evidence="9">
    <location>
        <begin position="403"/>
        <end position="410"/>
    </location>
    <ligand>
        <name>GTP</name>
        <dbReference type="ChEBI" id="CHEBI:37565"/>
    </ligand>
</feature>
<evidence type="ECO:0000256" key="11">
    <source>
        <dbReference type="RuleBase" id="RU000645"/>
    </source>
</evidence>
<dbReference type="PROSITE" id="PS51722">
    <property type="entry name" value="G_TR_2"/>
    <property type="match status" value="1"/>
</dbReference>
<feature type="region of interest" description="Disordered" evidence="12">
    <location>
        <begin position="50"/>
        <end position="303"/>
    </location>
</feature>
<dbReference type="Gene3D" id="3.40.50.10050">
    <property type="entry name" value="Translation initiation factor IF- 2, domain 3"/>
    <property type="match status" value="1"/>
</dbReference>
<evidence type="ECO:0000259" key="13">
    <source>
        <dbReference type="PROSITE" id="PS51722"/>
    </source>
</evidence>
<keyword evidence="8 9" id="KW-0342">GTP-binding</keyword>
<dbReference type="PROSITE" id="PS01176">
    <property type="entry name" value="IF2"/>
    <property type="match status" value="1"/>
</dbReference>
<feature type="compositionally biased region" description="Basic residues" evidence="12">
    <location>
        <begin position="280"/>
        <end position="289"/>
    </location>
</feature>
<dbReference type="InterPro" id="IPR000178">
    <property type="entry name" value="TF_IF2_bacterial-like"/>
</dbReference>
<dbReference type="GO" id="GO:0003743">
    <property type="term" value="F:translation initiation factor activity"/>
    <property type="evidence" value="ECO:0007669"/>
    <property type="project" value="UniProtKB-UniRule"/>
</dbReference>
<dbReference type="SUPFAM" id="SSF52156">
    <property type="entry name" value="Initiation factor IF2/eIF5b, domain 3"/>
    <property type="match status" value="1"/>
</dbReference>
<dbReference type="Pfam" id="PF04760">
    <property type="entry name" value="IF2_N"/>
    <property type="match status" value="2"/>
</dbReference>
<dbReference type="InterPro" id="IPR036925">
    <property type="entry name" value="TIF_IF2_dom3_sf"/>
</dbReference>
<dbReference type="NCBIfam" id="TIGR00231">
    <property type="entry name" value="small_GTP"/>
    <property type="match status" value="1"/>
</dbReference>
<dbReference type="FunFam" id="3.40.50.300:FF:000019">
    <property type="entry name" value="Translation initiation factor IF-2"/>
    <property type="match status" value="1"/>
</dbReference>
<dbReference type="InterPro" id="IPR023115">
    <property type="entry name" value="TIF_IF2_dom3"/>
</dbReference>
<dbReference type="FunFam" id="2.40.30.10:FF:000008">
    <property type="entry name" value="Translation initiation factor IF-2"/>
    <property type="match status" value="1"/>
</dbReference>
<feature type="compositionally biased region" description="Basic and acidic residues" evidence="12">
    <location>
        <begin position="51"/>
        <end position="60"/>
    </location>
</feature>
<evidence type="ECO:0000256" key="9">
    <source>
        <dbReference type="HAMAP-Rule" id="MF_00100"/>
    </source>
</evidence>
<dbReference type="CDD" id="cd01887">
    <property type="entry name" value="IF2_eIF5B"/>
    <property type="match status" value="1"/>
</dbReference>
<evidence type="ECO:0000256" key="8">
    <source>
        <dbReference type="ARBA" id="ARBA00023134"/>
    </source>
</evidence>
<dbReference type="CDD" id="cd03702">
    <property type="entry name" value="IF2_mtIF2_II"/>
    <property type="match status" value="1"/>
</dbReference>
<evidence type="ECO:0000256" key="5">
    <source>
        <dbReference type="ARBA" id="ARBA00022540"/>
    </source>
</evidence>